<evidence type="ECO:0000256" key="1">
    <source>
        <dbReference type="SAM" id="MobiDB-lite"/>
    </source>
</evidence>
<dbReference type="CDD" id="cd01646">
    <property type="entry name" value="RT_Bac_retron_I"/>
    <property type="match status" value="1"/>
</dbReference>
<dbReference type="OrthoDB" id="9780724at2"/>
<feature type="domain" description="Reverse transcriptase" evidence="2">
    <location>
        <begin position="113"/>
        <end position="272"/>
    </location>
</feature>
<keyword evidence="4" id="KW-1185">Reference proteome</keyword>
<dbReference type="InterPro" id="IPR000477">
    <property type="entry name" value="RT_dom"/>
</dbReference>
<gene>
    <name evidence="3" type="ORF">C8J28_1211</name>
</gene>
<accession>A0A2T5JTL4</accession>
<evidence type="ECO:0000313" key="4">
    <source>
        <dbReference type="Proteomes" id="UP000244060"/>
    </source>
</evidence>
<feature type="compositionally biased region" description="Acidic residues" evidence="1">
    <location>
        <begin position="527"/>
        <end position="547"/>
    </location>
</feature>
<dbReference type="GO" id="GO:0003964">
    <property type="term" value="F:RNA-directed DNA polymerase activity"/>
    <property type="evidence" value="ECO:0007669"/>
    <property type="project" value="UniProtKB-KW"/>
</dbReference>
<evidence type="ECO:0000259" key="2">
    <source>
        <dbReference type="Pfam" id="PF00078"/>
    </source>
</evidence>
<dbReference type="Proteomes" id="UP000244060">
    <property type="component" value="Unassembled WGS sequence"/>
</dbReference>
<sequence length="547" mass="62112">MPLKDDLLRRGYFPENLPPAFSTSSIADYFQQNPPPTAFLSRSRTPVRAAIYNASKRGMTRRVFSAIHPVTAYDTAHFIEARWQEISAFYARDSTSFSVPEIVADSDRALVINSHAALEEEKLRRLAKYRFVACTDVARYFHSIYTHSLPWAFHGKVASKADTQPDSAQVFFNRADQVVRCGQDNQTIGLPVGPDSSRVFAEIVGKAIDLQFATRAQGIDCALIRHVDDVWIGTNTHADAERALSHYREAIRSFELDINEAKTKILSDDFRFTDDWPIELTTRLEFAINSPRSRRPERLRSVFEHAFSMAVSNNDDAILKYIIRKLDQYELTQSHWSTVEPFLKRTVVHFGHVIDYIARVLVWRHLVHDDLDVPVWSAILRGLLERHGRLGNDSEVCWTVYTCIHLSIPIEDAVAADIIRNCGALSICAILNCVALNLVDANAFTIAELRLQGESARGQFWPVILEWHSRQWPNHAAIAVDQDTILSLANGHVTIFDPTARPAVFRDVEEADFDTVLRAIEPRTSLYDDDEEEEAEADDDQDIDDIF</sequence>
<keyword evidence="3" id="KW-0548">Nucleotidyltransferase</keyword>
<dbReference type="AlphaFoldDB" id="A0A2T5JTL4"/>
<protein>
    <submittedName>
        <fullName evidence="3">Reverse transcriptase (RNA-dependent DNA polymerase)</fullName>
    </submittedName>
</protein>
<dbReference type="RefSeq" id="WP_108222220.1">
    <property type="nucleotide sequence ID" value="NZ_QAOT01000021.1"/>
</dbReference>
<proteinExistence type="predicted"/>
<keyword evidence="3" id="KW-0808">Transferase</keyword>
<comment type="caution">
    <text evidence="3">The sequence shown here is derived from an EMBL/GenBank/DDBJ whole genome shotgun (WGS) entry which is preliminary data.</text>
</comment>
<dbReference type="Pfam" id="PF00078">
    <property type="entry name" value="RVT_1"/>
    <property type="match status" value="1"/>
</dbReference>
<name>A0A2T5JTL4_9RHOB</name>
<feature type="region of interest" description="Disordered" evidence="1">
    <location>
        <begin position="524"/>
        <end position="547"/>
    </location>
</feature>
<organism evidence="3 4">
    <name type="scientific">Cereibacter azotoformans</name>
    <dbReference type="NCBI Taxonomy" id="43057"/>
    <lineage>
        <taxon>Bacteria</taxon>
        <taxon>Pseudomonadati</taxon>
        <taxon>Pseudomonadota</taxon>
        <taxon>Alphaproteobacteria</taxon>
        <taxon>Rhodobacterales</taxon>
        <taxon>Paracoccaceae</taxon>
        <taxon>Cereibacter</taxon>
    </lineage>
</organism>
<reference evidence="3 4" key="1">
    <citation type="submission" date="2018-04" db="EMBL/GenBank/DDBJ databases">
        <title>Genomic Encyclopedia of Type Strains, Phase III (KMG-III): the genomes of soil and plant-associated and newly described type strains.</title>
        <authorList>
            <person name="Whitman W."/>
        </authorList>
    </citation>
    <scope>NUCLEOTIDE SEQUENCE [LARGE SCALE GENOMIC DNA]</scope>
    <source>
        <strain evidence="3 4">KA25</strain>
    </source>
</reference>
<dbReference type="EMBL" id="QAOT01000021">
    <property type="protein sequence ID" value="PTR13513.1"/>
    <property type="molecule type" value="Genomic_DNA"/>
</dbReference>
<keyword evidence="3" id="KW-0695">RNA-directed DNA polymerase</keyword>
<evidence type="ECO:0000313" key="3">
    <source>
        <dbReference type="EMBL" id="PTR13513.1"/>
    </source>
</evidence>